<organism evidence="1 2">
    <name type="scientific">Phytophthora aleatoria</name>
    <dbReference type="NCBI Taxonomy" id="2496075"/>
    <lineage>
        <taxon>Eukaryota</taxon>
        <taxon>Sar</taxon>
        <taxon>Stramenopiles</taxon>
        <taxon>Oomycota</taxon>
        <taxon>Peronosporomycetes</taxon>
        <taxon>Peronosporales</taxon>
        <taxon>Peronosporaceae</taxon>
        <taxon>Phytophthora</taxon>
    </lineage>
</organism>
<evidence type="ECO:0000313" key="1">
    <source>
        <dbReference type="EMBL" id="KAG6943052.1"/>
    </source>
</evidence>
<dbReference type="EMBL" id="JAENGY010002860">
    <property type="protein sequence ID" value="KAG6943052.1"/>
    <property type="molecule type" value="Genomic_DNA"/>
</dbReference>
<evidence type="ECO:0000313" key="2">
    <source>
        <dbReference type="Proteomes" id="UP000709295"/>
    </source>
</evidence>
<name>A0A8J5I9V0_9STRA</name>
<comment type="caution">
    <text evidence="1">The sequence shown here is derived from an EMBL/GenBank/DDBJ whole genome shotgun (WGS) entry which is preliminary data.</text>
</comment>
<keyword evidence="2" id="KW-1185">Reference proteome</keyword>
<proteinExistence type="predicted"/>
<dbReference type="AlphaFoldDB" id="A0A8J5I9V0"/>
<dbReference type="Proteomes" id="UP000709295">
    <property type="component" value="Unassembled WGS sequence"/>
</dbReference>
<reference evidence="1" key="1">
    <citation type="submission" date="2021-01" db="EMBL/GenBank/DDBJ databases">
        <title>Phytophthora aleatoria, a newly-described species from Pinus radiata is distinct from Phytophthora cactorum isolates based on comparative genomics.</title>
        <authorList>
            <person name="Mcdougal R."/>
            <person name="Panda P."/>
            <person name="Williams N."/>
            <person name="Studholme D.J."/>
        </authorList>
    </citation>
    <scope>NUCLEOTIDE SEQUENCE</scope>
    <source>
        <strain evidence="1">NZFS 4037</strain>
    </source>
</reference>
<gene>
    <name evidence="1" type="ORF">JG688_00017801</name>
</gene>
<sequence>MGGFNNTNAATMLISVLYAQRKAEDRFVVCSSLSLGKGNEETDRRAKIDFFVMYSWTQDEYIAASTHQKFYDKAAFKFDH</sequence>
<accession>A0A8J5I9V0</accession>
<protein>
    <submittedName>
        <fullName evidence="1">Uncharacterized protein</fullName>
    </submittedName>
</protein>